<dbReference type="PATRIC" id="fig|280505.15.peg.3726"/>
<gene>
    <name evidence="1" type="ORF">LBBP_03824</name>
</gene>
<protein>
    <submittedName>
        <fullName evidence="1">Uncharacterized protein</fullName>
    </submittedName>
</protein>
<proteinExistence type="predicted"/>
<accession>A0A0S2IWG3</accession>
<evidence type="ECO:0000313" key="1">
    <source>
        <dbReference type="EMBL" id="ALO27985.1"/>
    </source>
</evidence>
<dbReference type="AlphaFoldDB" id="A0A0S2IWG3"/>
<dbReference type="Proteomes" id="UP000058857">
    <property type="component" value="Chromosome 1"/>
</dbReference>
<reference evidence="1 2" key="1">
    <citation type="journal article" date="2015" name="PLoS Negl. Trop. Dis.">
        <title>Distribution of Plasmids in Distinct Leptospira Pathogenic Species.</title>
        <authorList>
            <person name="Wang Y."/>
            <person name="Zhuang X."/>
            <person name="Zhong Y."/>
            <person name="Zhang C."/>
            <person name="Zhang Y."/>
            <person name="Zeng L."/>
            <person name="Zhu Y."/>
            <person name="He P."/>
            <person name="Dong K."/>
            <person name="Pal U."/>
            <person name="Guo X."/>
            <person name="Qin J."/>
        </authorList>
    </citation>
    <scope>NUCLEOTIDE SEQUENCE [LARGE SCALE GENOMIC DNA]</scope>
    <source>
        <strain evidence="1 2">56604</strain>
    </source>
</reference>
<sequence>MKNSGETLFIKTFQLANDSPKLSYIEFTLKLKRLDFL</sequence>
<dbReference type="EMBL" id="CP012029">
    <property type="protein sequence ID" value="ALO27985.1"/>
    <property type="molecule type" value="Genomic_DNA"/>
</dbReference>
<evidence type="ECO:0000313" key="2">
    <source>
        <dbReference type="Proteomes" id="UP000058857"/>
    </source>
</evidence>
<name>A0A0S2IWG3_LEPBO</name>
<organism evidence="1">
    <name type="scientific">Leptospira borgpetersenii serovar Ballum</name>
    <dbReference type="NCBI Taxonomy" id="280505"/>
    <lineage>
        <taxon>Bacteria</taxon>
        <taxon>Pseudomonadati</taxon>
        <taxon>Spirochaetota</taxon>
        <taxon>Spirochaetia</taxon>
        <taxon>Leptospirales</taxon>
        <taxon>Leptospiraceae</taxon>
        <taxon>Leptospira</taxon>
    </lineage>
</organism>